<dbReference type="AlphaFoldDB" id="A0A4Y1MV50"/>
<sequence>MRGSGLPPPGAPVTLPDASRSWAPVIGADRTGGLTCPAAPLSGPHTRLLHAPGTGHAPVACPIARSRPIPAGGRPVLE</sequence>
<name>A0A4Y1MV50_9PROT</name>
<protein>
    <submittedName>
        <fullName evidence="1">Uncharacterized protein</fullName>
    </submittedName>
</protein>
<dbReference type="EMBL" id="CP025189">
    <property type="protein sequence ID" value="AWV21364.1"/>
    <property type="molecule type" value="Genomic_DNA"/>
</dbReference>
<proteinExistence type="predicted"/>
<organism evidence="1">
    <name type="scientific">Roseomonas mucosa</name>
    <dbReference type="NCBI Taxonomy" id="207340"/>
    <lineage>
        <taxon>Bacteria</taxon>
        <taxon>Pseudomonadati</taxon>
        <taxon>Pseudomonadota</taxon>
        <taxon>Alphaproteobacteria</taxon>
        <taxon>Acetobacterales</taxon>
        <taxon>Roseomonadaceae</taxon>
        <taxon>Roseomonas</taxon>
    </lineage>
</organism>
<gene>
    <name evidence="1" type="ORF">RADP37_04194</name>
</gene>
<accession>A0A4Y1MV50</accession>
<reference evidence="1" key="1">
    <citation type="submission" date="2017-12" db="EMBL/GenBank/DDBJ databases">
        <authorList>
            <person name="Martens C."/>
            <person name="Dahlstrom E."/>
            <person name="Barbian K."/>
            <person name="Sykora L."/>
            <person name="Ricklefs S."/>
            <person name="Bruno D."/>
            <person name="Anzick I."/>
            <person name="Myles I."/>
            <person name="Datta S.K."/>
        </authorList>
    </citation>
    <scope>NUCLEOTIDE SEQUENCE</scope>
    <source>
        <strain evidence="1">AD2</strain>
    </source>
</reference>
<evidence type="ECO:0000313" key="1">
    <source>
        <dbReference type="EMBL" id="AWV21364.1"/>
    </source>
</evidence>